<evidence type="ECO:0000256" key="3">
    <source>
        <dbReference type="SAM" id="SignalP"/>
    </source>
</evidence>
<dbReference type="RefSeq" id="WP_118050508.1">
    <property type="nucleotide sequence ID" value="NZ_CABJFK010000008.1"/>
</dbReference>
<evidence type="ECO:0000256" key="1">
    <source>
        <dbReference type="SAM" id="MobiDB-lite"/>
    </source>
</evidence>
<feature type="region of interest" description="Disordered" evidence="1">
    <location>
        <begin position="122"/>
        <end position="282"/>
    </location>
</feature>
<feature type="signal peptide" evidence="3">
    <location>
        <begin position="1"/>
        <end position="25"/>
    </location>
</feature>
<organism evidence="4 5">
    <name type="scientific">Blautia obeum</name>
    <dbReference type="NCBI Taxonomy" id="40520"/>
    <lineage>
        <taxon>Bacteria</taxon>
        <taxon>Bacillati</taxon>
        <taxon>Bacillota</taxon>
        <taxon>Clostridia</taxon>
        <taxon>Lachnospirales</taxon>
        <taxon>Lachnospiraceae</taxon>
        <taxon>Blautia</taxon>
    </lineage>
</organism>
<protein>
    <recommendedName>
        <fullName evidence="6">LPXTG cell wall anchor domain-containing protein</fullName>
    </recommendedName>
</protein>
<dbReference type="AlphaFoldDB" id="A0A414J4C9"/>
<evidence type="ECO:0000256" key="2">
    <source>
        <dbReference type="SAM" id="Phobius"/>
    </source>
</evidence>
<name>A0A414J4C9_9FIRM</name>
<feature type="compositionally biased region" description="Polar residues" evidence="1">
    <location>
        <begin position="122"/>
        <end position="131"/>
    </location>
</feature>
<comment type="caution">
    <text evidence="4">The sequence shown here is derived from an EMBL/GenBank/DDBJ whole genome shotgun (WGS) entry which is preliminary data.</text>
</comment>
<sequence>MQFFAVAALSAALVTSQFTYVPVMAESTAEVQASSLIPDNVTVEQPVPLSEISLPKSDYGTLSWVDSSSVPSKRVQSYDVVFRPYNTADLAKFSGWDGQSDAIYSSVTVVVSSFSKDIDYTDSSYENSDSQGTQENGNTGENGEDKTTETPGSTEISDNDEVRDQDTPDTVDEDTKADDALNKAQDTEETPENKDTSADTEKKDSADMAETPEATVAPDTPTVTEIPETTEIPEVTDTPDTTETPEITEAPESDKDNIFDGTEKNITPDERAQTVTDEEPSDEEKIELAATNHTCNGISVSGINLPWYVQFRAASGENYEFSNEAEANLFKAYEFELWDLKNNTEYEIPDGEYISVTVPVKAGYDYTIEHLLDSGAMEKIVPSVDGSTMVFSTHSFSPFGIAGSKTLVGEEIEDGSYSSGTTTKSSATVGPTSAAASSTATSTNSSTSGTSVQSSSDQSSQNATDTLTSDQGTQNGSSSVKAVSTGDNTPILPFVIIGIAAAVIVAVLVYLKKRK</sequence>
<evidence type="ECO:0008006" key="6">
    <source>
        <dbReference type="Google" id="ProtNLM"/>
    </source>
</evidence>
<feature type="compositionally biased region" description="Low complexity" evidence="1">
    <location>
        <begin position="218"/>
        <end position="248"/>
    </location>
</feature>
<keyword evidence="2" id="KW-1133">Transmembrane helix</keyword>
<feature type="transmembrane region" description="Helical" evidence="2">
    <location>
        <begin position="491"/>
        <end position="511"/>
    </location>
</feature>
<evidence type="ECO:0000313" key="4">
    <source>
        <dbReference type="EMBL" id="RHE39271.1"/>
    </source>
</evidence>
<feature type="compositionally biased region" description="Basic and acidic residues" evidence="1">
    <location>
        <begin position="191"/>
        <end position="206"/>
    </location>
</feature>
<keyword evidence="2" id="KW-0812">Transmembrane</keyword>
<dbReference type="EMBL" id="QSKF01000008">
    <property type="protein sequence ID" value="RHE39271.1"/>
    <property type="molecule type" value="Genomic_DNA"/>
</dbReference>
<feature type="compositionally biased region" description="Basic and acidic residues" evidence="1">
    <location>
        <begin position="252"/>
        <end position="272"/>
    </location>
</feature>
<feature type="chain" id="PRO_5019569598" description="LPXTG cell wall anchor domain-containing protein" evidence="3">
    <location>
        <begin position="26"/>
        <end position="515"/>
    </location>
</feature>
<feature type="compositionally biased region" description="Polar residues" evidence="1">
    <location>
        <begin position="467"/>
        <end position="483"/>
    </location>
</feature>
<feature type="compositionally biased region" description="Low complexity" evidence="1">
    <location>
        <begin position="415"/>
        <end position="466"/>
    </location>
</feature>
<keyword evidence="2" id="KW-0472">Membrane</keyword>
<dbReference type="Proteomes" id="UP000283745">
    <property type="component" value="Unassembled WGS sequence"/>
</dbReference>
<evidence type="ECO:0000313" key="5">
    <source>
        <dbReference type="Proteomes" id="UP000283745"/>
    </source>
</evidence>
<reference evidence="4 5" key="1">
    <citation type="submission" date="2018-08" db="EMBL/GenBank/DDBJ databases">
        <title>A genome reference for cultivated species of the human gut microbiota.</title>
        <authorList>
            <person name="Zou Y."/>
            <person name="Xue W."/>
            <person name="Luo G."/>
        </authorList>
    </citation>
    <scope>NUCLEOTIDE SEQUENCE [LARGE SCALE GENOMIC DNA]</scope>
    <source>
        <strain evidence="4 5">AM28-23</strain>
    </source>
</reference>
<proteinExistence type="predicted"/>
<feature type="compositionally biased region" description="Low complexity" evidence="1">
    <location>
        <begin position="132"/>
        <end position="141"/>
    </location>
</feature>
<keyword evidence="3" id="KW-0732">Signal</keyword>
<accession>A0A414J4C9</accession>
<feature type="region of interest" description="Disordered" evidence="1">
    <location>
        <begin position="414"/>
        <end position="483"/>
    </location>
</feature>
<gene>
    <name evidence="4" type="ORF">DW740_11025</name>
</gene>